<comment type="caution">
    <text evidence="1">The sequence shown here is derived from an EMBL/GenBank/DDBJ whole genome shotgun (WGS) entry which is preliminary data.</text>
</comment>
<sequence>MAWPPTLDALKDDLGSEYKQGSDRADSQLERCLDAAVRFVQRVRPSFDYDGDPLSDLPAPTPDLELGTIRLAGRWYIRRRSPDALIAMGELGSARVPSFDADIDRLLGIGRFRGAVFA</sequence>
<accession>A0A2T0LXC9</accession>
<proteinExistence type="predicted"/>
<evidence type="ECO:0000313" key="1">
    <source>
        <dbReference type="EMBL" id="PRX48680.1"/>
    </source>
</evidence>
<dbReference type="EMBL" id="PVNH01000004">
    <property type="protein sequence ID" value="PRX48680.1"/>
    <property type="molecule type" value="Genomic_DNA"/>
</dbReference>
<reference evidence="1 2" key="1">
    <citation type="submission" date="2018-03" db="EMBL/GenBank/DDBJ databases">
        <title>Genomic Encyclopedia of Type Strains, Phase III (KMG-III): the genomes of soil and plant-associated and newly described type strains.</title>
        <authorList>
            <person name="Whitman W."/>
        </authorList>
    </citation>
    <scope>NUCLEOTIDE SEQUENCE [LARGE SCALE GENOMIC DNA]</scope>
    <source>
        <strain evidence="1 2">CGMCC 4.7125</strain>
    </source>
</reference>
<keyword evidence="2" id="KW-1185">Reference proteome</keyword>
<dbReference type="RefSeq" id="WP_106178725.1">
    <property type="nucleotide sequence ID" value="NZ_PVNH01000004.1"/>
</dbReference>
<dbReference type="Proteomes" id="UP000238362">
    <property type="component" value="Unassembled WGS sequence"/>
</dbReference>
<name>A0A2T0LXC9_9PSEU</name>
<evidence type="ECO:0008006" key="3">
    <source>
        <dbReference type="Google" id="ProtNLM"/>
    </source>
</evidence>
<protein>
    <recommendedName>
        <fullName evidence="3">Gp6-like head-tail connector protein</fullName>
    </recommendedName>
</protein>
<dbReference type="OrthoDB" id="3691384at2"/>
<organism evidence="1 2">
    <name type="scientific">Prauserella shujinwangii</name>
    <dbReference type="NCBI Taxonomy" id="1453103"/>
    <lineage>
        <taxon>Bacteria</taxon>
        <taxon>Bacillati</taxon>
        <taxon>Actinomycetota</taxon>
        <taxon>Actinomycetes</taxon>
        <taxon>Pseudonocardiales</taxon>
        <taxon>Pseudonocardiaceae</taxon>
        <taxon>Prauserella</taxon>
    </lineage>
</organism>
<gene>
    <name evidence="1" type="ORF">B0I33_104498</name>
</gene>
<dbReference type="AlphaFoldDB" id="A0A2T0LXC9"/>
<evidence type="ECO:0000313" key="2">
    <source>
        <dbReference type="Proteomes" id="UP000238362"/>
    </source>
</evidence>